<evidence type="ECO:0000259" key="3">
    <source>
        <dbReference type="PROSITE" id="PS50003"/>
    </source>
</evidence>
<protein>
    <submittedName>
        <fullName evidence="5">Uncharacterized protein LOC106473443</fullName>
    </submittedName>
</protein>
<reference evidence="5" key="1">
    <citation type="submission" date="2025-08" db="UniProtKB">
        <authorList>
            <consortium name="RefSeq"/>
        </authorList>
    </citation>
    <scope>IDENTIFICATION</scope>
    <source>
        <tissue evidence="5">Muscle</tissue>
    </source>
</reference>
<dbReference type="RefSeq" id="XP_022257590.1">
    <property type="nucleotide sequence ID" value="XM_022401882.1"/>
</dbReference>
<evidence type="ECO:0000256" key="2">
    <source>
        <dbReference type="SAM" id="MobiDB-lite"/>
    </source>
</evidence>
<dbReference type="InterPro" id="IPR052223">
    <property type="entry name" value="Actin_Cytoskeleton_Reg"/>
</dbReference>
<keyword evidence="4" id="KW-1185">Reference proteome</keyword>
<dbReference type="PROSITE" id="PS50003">
    <property type="entry name" value="PH_DOMAIN"/>
    <property type="match status" value="1"/>
</dbReference>
<feature type="coiled-coil region" evidence="1">
    <location>
        <begin position="987"/>
        <end position="1042"/>
    </location>
</feature>
<dbReference type="InterPro" id="IPR001849">
    <property type="entry name" value="PH_domain"/>
</dbReference>
<proteinExistence type="predicted"/>
<feature type="coiled-coil region" evidence="1">
    <location>
        <begin position="1867"/>
        <end position="1934"/>
    </location>
</feature>
<dbReference type="Proteomes" id="UP000694941">
    <property type="component" value="Unplaced"/>
</dbReference>
<feature type="region of interest" description="Disordered" evidence="2">
    <location>
        <begin position="403"/>
        <end position="425"/>
    </location>
</feature>
<dbReference type="Gene3D" id="2.30.29.30">
    <property type="entry name" value="Pleckstrin-homology domain (PH domain)/Phosphotyrosine-binding domain (PTB)"/>
    <property type="match status" value="1"/>
</dbReference>
<keyword evidence="1" id="KW-0175">Coiled coil</keyword>
<name>A0ABM1TNY4_LIMPO</name>
<feature type="coiled-coil region" evidence="1">
    <location>
        <begin position="1120"/>
        <end position="1154"/>
    </location>
</feature>
<evidence type="ECO:0000256" key="1">
    <source>
        <dbReference type="SAM" id="Coils"/>
    </source>
</evidence>
<dbReference type="SUPFAM" id="SSF50729">
    <property type="entry name" value="PH domain-like"/>
    <property type="match status" value="1"/>
</dbReference>
<organism evidence="4 5">
    <name type="scientific">Limulus polyphemus</name>
    <name type="common">Atlantic horseshoe crab</name>
    <dbReference type="NCBI Taxonomy" id="6850"/>
    <lineage>
        <taxon>Eukaryota</taxon>
        <taxon>Metazoa</taxon>
        <taxon>Ecdysozoa</taxon>
        <taxon>Arthropoda</taxon>
        <taxon>Chelicerata</taxon>
        <taxon>Merostomata</taxon>
        <taxon>Xiphosura</taxon>
        <taxon>Limulidae</taxon>
        <taxon>Limulus</taxon>
    </lineage>
</organism>
<feature type="compositionally biased region" description="Low complexity" evidence="2">
    <location>
        <begin position="403"/>
        <end position="418"/>
    </location>
</feature>
<dbReference type="PANTHER" id="PTHR17271">
    <property type="entry name" value="PLECKSTRIN HOMOLOGY PH DOMAIN-CONTAINING PROTEIN"/>
    <property type="match status" value="1"/>
</dbReference>
<feature type="coiled-coil region" evidence="1">
    <location>
        <begin position="1985"/>
        <end position="2049"/>
    </location>
</feature>
<accession>A0ABM1TNY4</accession>
<dbReference type="SMART" id="SM00233">
    <property type="entry name" value="PH"/>
    <property type="match status" value="1"/>
</dbReference>
<dbReference type="InterPro" id="IPR011993">
    <property type="entry name" value="PH-like_dom_sf"/>
</dbReference>
<dbReference type="PANTHER" id="PTHR17271:SF1">
    <property type="entry name" value="PROTEIN OUTSPREAD"/>
    <property type="match status" value="1"/>
</dbReference>
<evidence type="ECO:0000313" key="5">
    <source>
        <dbReference type="RefSeq" id="XP_022257590.1"/>
    </source>
</evidence>
<gene>
    <name evidence="5" type="primary">LOC106473443</name>
</gene>
<dbReference type="Pfam" id="PF00169">
    <property type="entry name" value="PH"/>
    <property type="match status" value="1"/>
</dbReference>
<evidence type="ECO:0000313" key="4">
    <source>
        <dbReference type="Proteomes" id="UP000694941"/>
    </source>
</evidence>
<sequence>MNKVLEVSDAEPITGNSFSLAITAPERVHFIKGTSREELNWWFDILSHVSQSTVHGKVKRFAKMSGHKQVVVTPPVSQNLQVADRSNAPIRSHFKSFTRRNTTPTTASQSFIAHTSQSKTSRVNQSSHPLIVSLDLPETTSSVQFLQLQAPSVNQLAKTPSVIHFSQINTFPDQMSQPEKSMKNQSSISTHLQYSLPTENPSTTKPNVSIQLSHLQATSYNSLPSQVSPLHYPLHSFSPNVSNIGVIRPHYDKVMTSDNPENRSLEIIRDQLNQNQETAVPVKPYLNSTEGDERKVEIDNKIENNTGQWSPIQNGQGETQTQNIKRGCCLIDERTKKENFWMDEGKEETNCHSNPFYLLSNVQKQNSECLENVQQENSLPLIHHRLSKEQECQQLQHPCYSSGLQRSSSGTSTSSMDSPQQQNSFERWSNASWRRSCFQNAGSDFHSQVRGDPDGCGLDSYSSLYHSSHKELTPEEIFLKKGWLMQQITKDWHKQWVVLTSCYLMLYQDPKAETLNIANSEIDIQSIKSVEEVKTVKSHAFAINTLNGKTYTFSAVTTGMCNNWIQALHHVIDVYITSPLFKSPSGLQSRRIRRINYQQGFISTSNYCVPYSAEKRNLQTKLDISSTSDDGSTVEDRFTEQLPPVNQTLPLSPPLNRTMVSKLKEKAKLRSSRSKISDKHINCILSSSADESLLAGTKDFHNNKFTKMRNSLKEYQQPDISLEVTDSSSEPSVYSPLQTVADISVLQNGEVDFKNKQPPYQELVNRHSLVEIKPSSFLQQKDTVNSDDGFVDILDRSWKESLQSKYRNSSLNNQMISKATAVDKIGKRSSEQERILKKEKDVEEKEANKRSPIQEIVVIDDILKKEKYVEEEANKRSPVQEIVVIDDILQKVKYVEEEANKRSPVQEIVVVDDLETSLYLCQDRLFDLKKKLQKTSNIKEELLLVGEDICILSEEVVKMLGLHDIKLKDRSEFYELKGVTTDLQNACKTKDTEVEKLSNEVIALKANLNELEQNLQKARTEVAKLQKENMCLKDRVKQLEMVLRTSGYNYLCNDWSKFSRDERTQMKFLLDKTSEAKKSLQQRLQTDSEYYERNRYWIEQEISHFQSKHCSHMASIITKIDDLTSKLTHTERNFHNLKQDAVKKEKQRSLLEEKYRINFFKDCEKRLKDLESKVTYIETCLSNGCYCNTTTNNNNVLKDSYTDLENHTNHSQDVLVRLSNLDSRVKITSDILGIETEATKEVMEKSEINLLRKSVTPSQENYLYDLNNENKTNNIMSLSTFTKMLFQKVGMITAWTKKTLMLLYKQSLSTEIEPEDPKGCFLDELGHLVKICQCLLPEDKLETDLVYLLLILQEIATAAIKLNEFGSIHMNFVIKEVYKINKLMTSIELKLSKISTDKDISYNDVLLPSSTSLLSTLIMSTWDTLSTSDNNIFQTMYCKDEFFRNELLGLQENWKKIRKFLDNERDSRIKTLVGFLQNDQLERSNQRNHELKDKDFCVENIVLEELLLGEIHQVILCHSGITKTQVLSKLEEYCITALYTESKAFEIWTTVTQSQFALEVENIFALIKNSCVKNISFLGYQLNIGDKLLSDQSIHCLMELTELCVFTGMLQAATIYCAERLKTLKVTHSAVPKTDFQKCNQLREDSWLENFHSHFQQKASEMVTFYCPFSLPKRKPTYISDHSNDSFYIVEKLTKFNALNIGKMKERYSEKLLALKLGYQEELLKMYSELEALKQQQEGRSTCKTKVGNSLCSDVIHCQETPQPSTICQTCKTLQPSTVCQTCETPQLSTVCQTCETPQPSTVCQTCETPQPSTVYQTCETPQPSTVCHTCETPQPSTVCQTCETPQPSTVCQTCETPQPSTVCQTCKKLEQARKAHGEELEHLQNQLFSEKESMKKQLEISFEEQVRSCNEEKVKLETELQLAQKHLMNVKVENEEQMRSLMKFHQQKDEIFSEETVLQHYRQEIIECKNFTERSLNVMEKSYNRLITEVKEKHKLELERLKTEKEQALDEEIKATKTALAAIKKAHQKEIEQEISRCKKECSKQMEDPERFETLDKEHKDTVAELGKEMVFLSEKYSMKCLENAALKEHLETLCCKNEQK</sequence>
<feature type="domain" description="PH" evidence="3">
    <location>
        <begin position="477"/>
        <end position="573"/>
    </location>
</feature>
<dbReference type="GeneID" id="106473443"/>